<proteinExistence type="predicted"/>
<organism evidence="1 2">
    <name type="scientific">Trifolium pratense</name>
    <name type="common">Red clover</name>
    <dbReference type="NCBI Taxonomy" id="57577"/>
    <lineage>
        <taxon>Eukaryota</taxon>
        <taxon>Viridiplantae</taxon>
        <taxon>Streptophyta</taxon>
        <taxon>Embryophyta</taxon>
        <taxon>Tracheophyta</taxon>
        <taxon>Spermatophyta</taxon>
        <taxon>Magnoliopsida</taxon>
        <taxon>eudicotyledons</taxon>
        <taxon>Gunneridae</taxon>
        <taxon>Pentapetalae</taxon>
        <taxon>rosids</taxon>
        <taxon>fabids</taxon>
        <taxon>Fabales</taxon>
        <taxon>Fabaceae</taxon>
        <taxon>Papilionoideae</taxon>
        <taxon>50 kb inversion clade</taxon>
        <taxon>NPAAA clade</taxon>
        <taxon>Hologalegina</taxon>
        <taxon>IRL clade</taxon>
        <taxon>Trifolieae</taxon>
        <taxon>Trifolium</taxon>
    </lineage>
</organism>
<gene>
    <name evidence="1" type="ORF">MILVUS5_LOCUS2929</name>
</gene>
<protein>
    <submittedName>
        <fullName evidence="1">Uncharacterized protein</fullName>
    </submittedName>
</protein>
<keyword evidence="2" id="KW-1185">Reference proteome</keyword>
<evidence type="ECO:0000313" key="2">
    <source>
        <dbReference type="Proteomes" id="UP001177021"/>
    </source>
</evidence>
<accession>A0ACB0IH90</accession>
<reference evidence="1" key="1">
    <citation type="submission" date="2023-10" db="EMBL/GenBank/DDBJ databases">
        <authorList>
            <person name="Rodriguez Cubillos JULIANA M."/>
            <person name="De Vega J."/>
        </authorList>
    </citation>
    <scope>NUCLEOTIDE SEQUENCE</scope>
</reference>
<evidence type="ECO:0000313" key="1">
    <source>
        <dbReference type="EMBL" id="CAJ2631370.1"/>
    </source>
</evidence>
<sequence>MISISYKLIKIYYNIMGMRNETCSLSNSIIFLLIFLTFVSSTNGGDIVVYWGQNEKEGSLTETCNTGLYKIVNIAFLSTFGDGRKPQLNLAGHCDPTSNNGCKILSIDIKNCQKKGIKVLLSIGGGVEGYTLSSNEDARNVGDYIWNNFLGGKSFSRPLGDVVLDGVDFDIEVGGGEEFYGELARRISQHKGTKKVFLTAAPQCPFPDQQLKGALSTGLFDFVWVQFYNNDPCLFDSNNPGKFQKSWIKWISTIKVSKIYVGVPASPEASTAESGFVATRVFINKVLPFVKRSSKYGGVMLWDRFADKQNGYGRNIKAFV</sequence>
<name>A0ACB0IH90_TRIPR</name>
<dbReference type="EMBL" id="CASHSV030000001">
    <property type="protein sequence ID" value="CAJ2631370.1"/>
    <property type="molecule type" value="Genomic_DNA"/>
</dbReference>
<comment type="caution">
    <text evidence="1">The sequence shown here is derived from an EMBL/GenBank/DDBJ whole genome shotgun (WGS) entry which is preliminary data.</text>
</comment>
<dbReference type="Proteomes" id="UP001177021">
    <property type="component" value="Unassembled WGS sequence"/>
</dbReference>